<comment type="caution">
    <text evidence="5">The sequence shown here is derived from an EMBL/GenBank/DDBJ whole genome shotgun (WGS) entry which is preliminary data.</text>
</comment>
<accession>A0A8T0J962</accession>
<evidence type="ECO:0000256" key="4">
    <source>
        <dbReference type="RuleBase" id="RU362057"/>
    </source>
</evidence>
<keyword evidence="2 3" id="KW-0808">Transferase</keyword>
<keyword evidence="6" id="KW-1185">Reference proteome</keyword>
<dbReference type="FunFam" id="3.40.50.2000:FF:000056">
    <property type="entry name" value="Glycosyltransferase"/>
    <property type="match status" value="1"/>
</dbReference>
<keyword evidence="3" id="KW-0328">Glycosyltransferase</keyword>
<protein>
    <recommendedName>
        <fullName evidence="4">Glycosyltransferase</fullName>
        <ecNumber evidence="4">2.4.1.-</ecNumber>
    </recommendedName>
</protein>
<dbReference type="PANTHER" id="PTHR11926">
    <property type="entry name" value="GLUCOSYL/GLUCURONOSYL TRANSFERASES"/>
    <property type="match status" value="1"/>
</dbReference>
<dbReference type="OrthoDB" id="5835829at2759"/>
<dbReference type="GO" id="GO:0008194">
    <property type="term" value="F:UDP-glycosyltransferase activity"/>
    <property type="evidence" value="ECO:0007669"/>
    <property type="project" value="InterPro"/>
</dbReference>
<dbReference type="EMBL" id="CM026421">
    <property type="protein sequence ID" value="KAG0592454.1"/>
    <property type="molecule type" value="Genomic_DNA"/>
</dbReference>
<dbReference type="InterPro" id="IPR002213">
    <property type="entry name" value="UDP_glucos_trans"/>
</dbReference>
<evidence type="ECO:0000313" key="5">
    <source>
        <dbReference type="EMBL" id="KAG0592454.1"/>
    </source>
</evidence>
<dbReference type="AlphaFoldDB" id="A0A8T0J962"/>
<dbReference type="PANTHER" id="PTHR11926:SF774">
    <property type="entry name" value="UDP-GLYCOSYLTRANSFERASE 85A1-RELATED"/>
    <property type="match status" value="1"/>
</dbReference>
<evidence type="ECO:0000256" key="2">
    <source>
        <dbReference type="ARBA" id="ARBA00022679"/>
    </source>
</evidence>
<dbReference type="InterPro" id="IPR035595">
    <property type="entry name" value="UDP_glycos_trans_CS"/>
</dbReference>
<sequence length="525" mass="58152">MKIEHRNEKVAKDLHAVIIPYPAQGHMTPSFQLAKKLVGLGFRITFVNTEHNHDRIMKSRSKANMEPDKNIKFVPVSDGLPEDHPRLRDLTAFCDATLKMGPAFEELFLSLMLESPITCVIRDIRFSGVHAVAKKLGLPIVAFVTPSAISTHCCYHLQTFISAGLLPLPPPPAHAAPSLDHKYYTLGPPQSDEEAAARQAPLTGLPGGSPTMRVGDLPTFVLSHDPSTFFFRLHQEIQNPLVPDCDCILYNTFHDLEGEILDAMSSMNSNIFAIGPLVLNPTTVDEVEELTMAGAGSAMWEEDSVSLSWLDAQSPDSVLFVSFGSLATITSEEIQEFAWGLELSGHAFLWAIRPELLESMCEKKEFGSMFSQFLTRTSDRGLLVPWAPQTAVLLHPSVTAFLTHCGWNSTIESISSGLPMLGWPRFADQNTNCHYITQVWKIGLELKSQVKDGREVVSKEEVAQKVKRIMARGETDLEVEVIRTNCRNLRMKARKAMLKGGSSQIALAKFVELIERRATHSAPPS</sequence>
<dbReference type="Gene3D" id="3.40.50.2000">
    <property type="entry name" value="Glycogen Phosphorylase B"/>
    <property type="match status" value="2"/>
</dbReference>
<dbReference type="Pfam" id="PF00201">
    <property type="entry name" value="UDPGT"/>
    <property type="match status" value="1"/>
</dbReference>
<name>A0A8T0J962_CERPU</name>
<reference evidence="5" key="1">
    <citation type="submission" date="2020-06" db="EMBL/GenBank/DDBJ databases">
        <title>WGS assembly of Ceratodon purpureus strain R40.</title>
        <authorList>
            <person name="Carey S.B."/>
            <person name="Jenkins J."/>
            <person name="Shu S."/>
            <person name="Lovell J.T."/>
            <person name="Sreedasyam A."/>
            <person name="Maumus F."/>
            <person name="Tiley G.P."/>
            <person name="Fernandez-Pozo N."/>
            <person name="Barry K."/>
            <person name="Chen C."/>
            <person name="Wang M."/>
            <person name="Lipzen A."/>
            <person name="Daum C."/>
            <person name="Saski C.A."/>
            <person name="Payton A.C."/>
            <person name="Mcbreen J.C."/>
            <person name="Conrad R.E."/>
            <person name="Kollar L.M."/>
            <person name="Olsson S."/>
            <person name="Huttunen S."/>
            <person name="Landis J.B."/>
            <person name="Wickett N.J."/>
            <person name="Johnson M.G."/>
            <person name="Rensing S.A."/>
            <person name="Grimwood J."/>
            <person name="Schmutz J."/>
            <person name="Mcdaniel S.F."/>
        </authorList>
    </citation>
    <scope>NUCLEOTIDE SEQUENCE</scope>
    <source>
        <strain evidence="5">R40</strain>
    </source>
</reference>
<evidence type="ECO:0000256" key="1">
    <source>
        <dbReference type="ARBA" id="ARBA00009995"/>
    </source>
</evidence>
<dbReference type="Proteomes" id="UP000822688">
    <property type="component" value="Chromosome 1"/>
</dbReference>
<evidence type="ECO:0000256" key="3">
    <source>
        <dbReference type="RuleBase" id="RU003718"/>
    </source>
</evidence>
<gene>
    <name evidence="5" type="ORF">KC19_1G252900</name>
</gene>
<dbReference type="PROSITE" id="PS00375">
    <property type="entry name" value="UDPGT"/>
    <property type="match status" value="1"/>
</dbReference>
<dbReference type="SUPFAM" id="SSF53756">
    <property type="entry name" value="UDP-Glycosyltransferase/glycogen phosphorylase"/>
    <property type="match status" value="1"/>
</dbReference>
<organism evidence="5 6">
    <name type="scientific">Ceratodon purpureus</name>
    <name type="common">Fire moss</name>
    <name type="synonym">Dicranum purpureum</name>
    <dbReference type="NCBI Taxonomy" id="3225"/>
    <lineage>
        <taxon>Eukaryota</taxon>
        <taxon>Viridiplantae</taxon>
        <taxon>Streptophyta</taxon>
        <taxon>Embryophyta</taxon>
        <taxon>Bryophyta</taxon>
        <taxon>Bryophytina</taxon>
        <taxon>Bryopsida</taxon>
        <taxon>Dicranidae</taxon>
        <taxon>Pseudoditrichales</taxon>
        <taxon>Ditrichaceae</taxon>
        <taxon>Ceratodon</taxon>
    </lineage>
</organism>
<dbReference type="EC" id="2.4.1.-" evidence="4"/>
<dbReference type="CDD" id="cd03784">
    <property type="entry name" value="GT1_Gtf-like"/>
    <property type="match status" value="1"/>
</dbReference>
<comment type="similarity">
    <text evidence="1 3">Belongs to the UDP-glycosyltransferase family.</text>
</comment>
<proteinExistence type="inferred from homology"/>
<evidence type="ECO:0000313" key="6">
    <source>
        <dbReference type="Proteomes" id="UP000822688"/>
    </source>
</evidence>